<name>A0ACD5IJZ5_9PROT</name>
<evidence type="ECO:0000313" key="1">
    <source>
        <dbReference type="EMBL" id="XRP74143.1"/>
    </source>
</evidence>
<dbReference type="Proteomes" id="UP001196097">
    <property type="component" value="Chromosome"/>
</dbReference>
<protein>
    <submittedName>
        <fullName evidence="1">Nuclear transport factor 2 family protein</fullName>
    </submittedName>
</protein>
<sequence length="119" mass="13204">MTKKATKPEEIGQLFLKYLNEGDLNALMSLYEEDAVLSDQAGHLLRGHEQIRSFYEILISQKISFNPGIQSIPLVHGDLALTSTKIPNGDITAEVARKQADGSWRWVLDQPSVKAGRAI</sequence>
<organism evidence="1 2">
    <name type="scientific">Acidithiobacillus ferruginosus</name>
    <dbReference type="NCBI Taxonomy" id="3063951"/>
    <lineage>
        <taxon>Bacteria</taxon>
        <taxon>Pseudomonadati</taxon>
        <taxon>Pseudomonadota</taxon>
        <taxon>Acidithiobacillia</taxon>
        <taxon>Acidithiobacillales</taxon>
        <taxon>Acidithiobacillaceae</taxon>
        <taxon>Acidithiobacillus</taxon>
    </lineage>
</organism>
<proteinExistence type="predicted"/>
<reference evidence="1 2" key="1">
    <citation type="journal article" date="2021" name="ISME J.">
        <title>Genomic evolution of the class Acidithiobacillia: deep-branching Proteobacteria living in extreme acidic conditions.</title>
        <authorList>
            <person name="Moya-Beltran A."/>
            <person name="Beard S."/>
            <person name="Rojas-Villalobos C."/>
            <person name="Issotta F."/>
            <person name="Gallardo Y."/>
            <person name="Ulloa R."/>
            <person name="Giaveno A."/>
            <person name="Degli Esposti M."/>
            <person name="Johnson D.B."/>
            <person name="Quatrini R."/>
        </authorList>
    </citation>
    <scope>NUCLEOTIDE SEQUENCE [LARGE SCALE GENOMIC DNA]</scope>
    <source>
        <strain evidence="1 2">CF3</strain>
    </source>
</reference>
<accession>A0ACD5IJZ5</accession>
<dbReference type="EMBL" id="CP130946">
    <property type="protein sequence ID" value="XRP74143.1"/>
    <property type="molecule type" value="Genomic_DNA"/>
</dbReference>
<gene>
    <name evidence="1" type="ORF">HF292_005710</name>
</gene>
<keyword evidence="2" id="KW-1185">Reference proteome</keyword>
<evidence type="ECO:0000313" key="2">
    <source>
        <dbReference type="Proteomes" id="UP001196097"/>
    </source>
</evidence>